<dbReference type="InterPro" id="IPR011701">
    <property type="entry name" value="MFS"/>
</dbReference>
<comment type="subcellular location">
    <subcellularLocation>
        <location evidence="1">Cell membrane</location>
        <topology evidence="1">Multi-pass membrane protein</topology>
    </subcellularLocation>
</comment>
<feature type="transmembrane region" description="Helical" evidence="7">
    <location>
        <begin position="43"/>
        <end position="65"/>
    </location>
</feature>
<feature type="transmembrane region" description="Helical" evidence="7">
    <location>
        <begin position="304"/>
        <end position="329"/>
    </location>
</feature>
<feature type="transmembrane region" description="Helical" evidence="7">
    <location>
        <begin position="252"/>
        <end position="272"/>
    </location>
</feature>
<evidence type="ECO:0000259" key="8">
    <source>
        <dbReference type="PROSITE" id="PS50850"/>
    </source>
</evidence>
<dbReference type="PANTHER" id="PTHR23517">
    <property type="entry name" value="RESISTANCE PROTEIN MDTM, PUTATIVE-RELATED-RELATED"/>
    <property type="match status" value="1"/>
</dbReference>
<feature type="transmembrane region" description="Helical" evidence="7">
    <location>
        <begin position="106"/>
        <end position="126"/>
    </location>
</feature>
<evidence type="ECO:0000256" key="7">
    <source>
        <dbReference type="SAM" id="Phobius"/>
    </source>
</evidence>
<evidence type="ECO:0000256" key="3">
    <source>
        <dbReference type="ARBA" id="ARBA00022475"/>
    </source>
</evidence>
<keyword evidence="6 7" id="KW-0472">Membrane</keyword>
<sequence length="412" mass="42280">MPSSKTRSGTAFAVIASAIVITAFASGAPSPLYPIYQELWEFSALTLTAIFAVYVGAMLITLLTMGSLSDQIGRRPVLITSMLLLGISMIVLATAGGVSALVLGRILQGLATGALLGTLSATVVDLQPSRRAGALVNTTAMVFGLGLGVAATAALVEFGPAPRHLVFVLLVSLLIIGIVATATLVPETSSRRGISSLGEALGIMAPRMSVHPEVRAAFAAGVPVLVATWALGGLNLSLGSSIARQVLEITNVAVVGLLLSTFFFVSAITALISSGRRPVALPASLALLMIGLGVQLAGTLQASAFGYVVGLFLTGTGFSTAYGGVVASLSHVPASARGQLFSVLYTVSYLAFSVPAVAGGLAVDAYGLRHATYGYIAFVMLMVFLAGTFHLARRRNRPAEIPDPSHLAAARE</sequence>
<dbReference type="Gene3D" id="1.20.1250.20">
    <property type="entry name" value="MFS general substrate transporter like domains"/>
    <property type="match status" value="1"/>
</dbReference>
<feature type="transmembrane region" description="Helical" evidence="7">
    <location>
        <begin position="341"/>
        <end position="361"/>
    </location>
</feature>
<reference evidence="9" key="1">
    <citation type="submission" date="2021-11" db="EMBL/GenBank/DDBJ databases">
        <title>Streptomyces corallinus and Kineosporia corallina sp. nov., two new coral-derived marine actinobacteria.</title>
        <authorList>
            <person name="Buangrab K."/>
            <person name="Sutthacheep M."/>
            <person name="Yeemin T."/>
            <person name="Harunari E."/>
            <person name="Igarashi Y."/>
            <person name="Sripreechasak P."/>
            <person name="Kanchanasin P."/>
            <person name="Tanasupawat S."/>
            <person name="Phongsopitanun W."/>
        </authorList>
    </citation>
    <scope>NUCLEOTIDE SEQUENCE</scope>
    <source>
        <strain evidence="9">JCM 31032</strain>
    </source>
</reference>
<dbReference type="RefSeq" id="WP_231440318.1">
    <property type="nucleotide sequence ID" value="NZ_JAJOMB010000004.1"/>
</dbReference>
<dbReference type="PROSITE" id="PS50850">
    <property type="entry name" value="MFS"/>
    <property type="match status" value="1"/>
</dbReference>
<feature type="transmembrane region" description="Helical" evidence="7">
    <location>
        <begin position="138"/>
        <end position="159"/>
    </location>
</feature>
<evidence type="ECO:0000256" key="6">
    <source>
        <dbReference type="ARBA" id="ARBA00023136"/>
    </source>
</evidence>
<evidence type="ECO:0000313" key="9">
    <source>
        <dbReference type="EMBL" id="MCD5311140.1"/>
    </source>
</evidence>
<proteinExistence type="predicted"/>
<dbReference type="SUPFAM" id="SSF103473">
    <property type="entry name" value="MFS general substrate transporter"/>
    <property type="match status" value="1"/>
</dbReference>
<dbReference type="GO" id="GO:0005886">
    <property type="term" value="C:plasma membrane"/>
    <property type="evidence" value="ECO:0007669"/>
    <property type="project" value="UniProtKB-SubCell"/>
</dbReference>
<dbReference type="Pfam" id="PF07690">
    <property type="entry name" value="MFS_1"/>
    <property type="match status" value="1"/>
</dbReference>
<evidence type="ECO:0000313" key="10">
    <source>
        <dbReference type="Proteomes" id="UP001138997"/>
    </source>
</evidence>
<dbReference type="EMBL" id="JAJOMB010000004">
    <property type="protein sequence ID" value="MCD5311140.1"/>
    <property type="molecule type" value="Genomic_DNA"/>
</dbReference>
<dbReference type="AlphaFoldDB" id="A0A9X1SU01"/>
<evidence type="ECO:0000256" key="1">
    <source>
        <dbReference type="ARBA" id="ARBA00004651"/>
    </source>
</evidence>
<accession>A0A9X1SU01</accession>
<keyword evidence="4 7" id="KW-0812">Transmembrane</keyword>
<dbReference type="Proteomes" id="UP001138997">
    <property type="component" value="Unassembled WGS sequence"/>
</dbReference>
<comment type="caution">
    <text evidence="9">The sequence shown here is derived from an EMBL/GenBank/DDBJ whole genome shotgun (WGS) entry which is preliminary data.</text>
</comment>
<feature type="transmembrane region" description="Helical" evidence="7">
    <location>
        <begin position="77"/>
        <end position="100"/>
    </location>
</feature>
<name>A0A9X1SU01_9ACTN</name>
<evidence type="ECO:0000256" key="2">
    <source>
        <dbReference type="ARBA" id="ARBA00022448"/>
    </source>
</evidence>
<keyword evidence="2" id="KW-0813">Transport</keyword>
<gene>
    <name evidence="9" type="ORF">LR394_09545</name>
</gene>
<dbReference type="PANTHER" id="PTHR23517:SF13">
    <property type="entry name" value="MAJOR FACILITATOR SUPERFAMILY MFS_1"/>
    <property type="match status" value="1"/>
</dbReference>
<dbReference type="GO" id="GO:0022857">
    <property type="term" value="F:transmembrane transporter activity"/>
    <property type="evidence" value="ECO:0007669"/>
    <property type="project" value="InterPro"/>
</dbReference>
<evidence type="ECO:0000256" key="4">
    <source>
        <dbReference type="ARBA" id="ARBA00022692"/>
    </source>
</evidence>
<feature type="transmembrane region" description="Helical" evidence="7">
    <location>
        <begin position="214"/>
        <end position="232"/>
    </location>
</feature>
<feature type="domain" description="Major facilitator superfamily (MFS) profile" evidence="8">
    <location>
        <begin position="11"/>
        <end position="395"/>
    </location>
</feature>
<keyword evidence="5 7" id="KW-1133">Transmembrane helix</keyword>
<organism evidence="9 10">
    <name type="scientific">Kineosporia babensis</name>
    <dbReference type="NCBI Taxonomy" id="499548"/>
    <lineage>
        <taxon>Bacteria</taxon>
        <taxon>Bacillati</taxon>
        <taxon>Actinomycetota</taxon>
        <taxon>Actinomycetes</taxon>
        <taxon>Kineosporiales</taxon>
        <taxon>Kineosporiaceae</taxon>
        <taxon>Kineosporia</taxon>
    </lineage>
</organism>
<dbReference type="InterPro" id="IPR020846">
    <property type="entry name" value="MFS_dom"/>
</dbReference>
<feature type="transmembrane region" description="Helical" evidence="7">
    <location>
        <begin position="279"/>
        <end position="298"/>
    </location>
</feature>
<dbReference type="InterPro" id="IPR050171">
    <property type="entry name" value="MFS_Transporters"/>
</dbReference>
<dbReference type="InterPro" id="IPR036259">
    <property type="entry name" value="MFS_trans_sf"/>
</dbReference>
<keyword evidence="3" id="KW-1003">Cell membrane</keyword>
<protein>
    <submittedName>
        <fullName evidence="9">MFS transporter</fullName>
    </submittedName>
</protein>
<evidence type="ECO:0000256" key="5">
    <source>
        <dbReference type="ARBA" id="ARBA00022989"/>
    </source>
</evidence>
<feature type="transmembrane region" description="Helical" evidence="7">
    <location>
        <begin position="373"/>
        <end position="392"/>
    </location>
</feature>
<feature type="transmembrane region" description="Helical" evidence="7">
    <location>
        <begin position="165"/>
        <end position="185"/>
    </location>
</feature>
<keyword evidence="10" id="KW-1185">Reference proteome</keyword>